<dbReference type="AlphaFoldDB" id="A0AAU9NZQ7"/>
<evidence type="ECO:0000313" key="1">
    <source>
        <dbReference type="EMBL" id="CAH1443314.1"/>
    </source>
</evidence>
<dbReference type="Proteomes" id="UP001157418">
    <property type="component" value="Unassembled WGS sequence"/>
</dbReference>
<name>A0AAU9NZQ7_9ASTR</name>
<sequence length="89" mass="10851">MAKKWQALDRFPLNPFADYPVNVLMKIFKNKDKQEDSRKIWIQKIHQRSIMKNIVIERVDELVKFNYGIYHGEQQKVIYRTRNTVKLEK</sequence>
<protein>
    <submittedName>
        <fullName evidence="1">Uncharacterized protein</fullName>
    </submittedName>
</protein>
<proteinExistence type="predicted"/>
<accession>A0AAU9NZQ7</accession>
<organism evidence="1 2">
    <name type="scientific">Lactuca virosa</name>
    <dbReference type="NCBI Taxonomy" id="75947"/>
    <lineage>
        <taxon>Eukaryota</taxon>
        <taxon>Viridiplantae</taxon>
        <taxon>Streptophyta</taxon>
        <taxon>Embryophyta</taxon>
        <taxon>Tracheophyta</taxon>
        <taxon>Spermatophyta</taxon>
        <taxon>Magnoliopsida</taxon>
        <taxon>eudicotyledons</taxon>
        <taxon>Gunneridae</taxon>
        <taxon>Pentapetalae</taxon>
        <taxon>asterids</taxon>
        <taxon>campanulids</taxon>
        <taxon>Asterales</taxon>
        <taxon>Asteraceae</taxon>
        <taxon>Cichorioideae</taxon>
        <taxon>Cichorieae</taxon>
        <taxon>Lactucinae</taxon>
        <taxon>Lactuca</taxon>
    </lineage>
</organism>
<reference evidence="1 2" key="1">
    <citation type="submission" date="2022-01" db="EMBL/GenBank/DDBJ databases">
        <authorList>
            <person name="Xiong W."/>
            <person name="Schranz E."/>
        </authorList>
    </citation>
    <scope>NUCLEOTIDE SEQUENCE [LARGE SCALE GENOMIC DNA]</scope>
</reference>
<dbReference type="EMBL" id="CAKMRJ010005412">
    <property type="protein sequence ID" value="CAH1443314.1"/>
    <property type="molecule type" value="Genomic_DNA"/>
</dbReference>
<evidence type="ECO:0000313" key="2">
    <source>
        <dbReference type="Proteomes" id="UP001157418"/>
    </source>
</evidence>
<comment type="caution">
    <text evidence="1">The sequence shown here is derived from an EMBL/GenBank/DDBJ whole genome shotgun (WGS) entry which is preliminary data.</text>
</comment>
<gene>
    <name evidence="1" type="ORF">LVIROSA_LOCUS29239</name>
</gene>
<keyword evidence="2" id="KW-1185">Reference proteome</keyword>